<dbReference type="Pfam" id="PF05448">
    <property type="entry name" value="AXE1"/>
    <property type="match status" value="1"/>
</dbReference>
<dbReference type="InterPro" id="IPR029058">
    <property type="entry name" value="AB_hydrolase_fold"/>
</dbReference>
<dbReference type="EMBL" id="BMQA01000025">
    <property type="protein sequence ID" value="GGJ41205.1"/>
    <property type="molecule type" value="Genomic_DNA"/>
</dbReference>
<dbReference type="AlphaFoldDB" id="A0A917L3V9"/>
<evidence type="ECO:0000313" key="2">
    <source>
        <dbReference type="EMBL" id="GGJ41205.1"/>
    </source>
</evidence>
<organism evidence="2 3">
    <name type="scientific">Streptomyces brasiliensis</name>
    <dbReference type="NCBI Taxonomy" id="1954"/>
    <lineage>
        <taxon>Bacteria</taxon>
        <taxon>Bacillati</taxon>
        <taxon>Actinomycetota</taxon>
        <taxon>Actinomycetes</taxon>
        <taxon>Kitasatosporales</taxon>
        <taxon>Streptomycetaceae</taxon>
        <taxon>Streptomyces</taxon>
    </lineage>
</organism>
<reference evidence="2" key="1">
    <citation type="journal article" date="2014" name="Int. J. Syst. Evol. Microbiol.">
        <title>Complete genome sequence of Corynebacterium casei LMG S-19264T (=DSM 44701T), isolated from a smear-ripened cheese.</title>
        <authorList>
            <consortium name="US DOE Joint Genome Institute (JGI-PGF)"/>
            <person name="Walter F."/>
            <person name="Albersmeier A."/>
            <person name="Kalinowski J."/>
            <person name="Ruckert C."/>
        </authorList>
    </citation>
    <scope>NUCLEOTIDE SEQUENCE</scope>
    <source>
        <strain evidence="2">JCM 3086</strain>
    </source>
</reference>
<proteinExistence type="predicted"/>
<dbReference type="InterPro" id="IPR008391">
    <property type="entry name" value="AXE1_dom"/>
</dbReference>
<keyword evidence="3" id="KW-1185">Reference proteome</keyword>
<gene>
    <name evidence="2" type="ORF">GCM10010121_060310</name>
</gene>
<reference evidence="2" key="2">
    <citation type="submission" date="2020-09" db="EMBL/GenBank/DDBJ databases">
        <authorList>
            <person name="Sun Q."/>
            <person name="Ohkuma M."/>
        </authorList>
    </citation>
    <scope>NUCLEOTIDE SEQUENCE</scope>
    <source>
        <strain evidence="2">JCM 3086</strain>
    </source>
</reference>
<dbReference type="SUPFAM" id="SSF53474">
    <property type="entry name" value="alpha/beta-Hydrolases"/>
    <property type="match status" value="1"/>
</dbReference>
<evidence type="ECO:0000259" key="1">
    <source>
        <dbReference type="Pfam" id="PF05448"/>
    </source>
</evidence>
<evidence type="ECO:0000313" key="3">
    <source>
        <dbReference type="Proteomes" id="UP000657574"/>
    </source>
</evidence>
<keyword evidence="2" id="KW-0378">Hydrolase</keyword>
<dbReference type="GO" id="GO:0016787">
    <property type="term" value="F:hydrolase activity"/>
    <property type="evidence" value="ECO:0007669"/>
    <property type="project" value="UniProtKB-KW"/>
</dbReference>
<feature type="domain" description="Acetyl xylan esterase" evidence="1">
    <location>
        <begin position="310"/>
        <end position="367"/>
    </location>
</feature>
<accession>A0A917L3V9</accession>
<sequence length="389" mass="42913">MPVDRSVKYTRTPYLVVQRDNSTRKDVYGTIGDSVVLQAQLLRGENPSTTCVVAMHPIGSPGYLPMFSALARAGFHVVAAGTRYSNGDAALIMENVLLDLGAVVRDAKERLGYERVILAGWSGGGSLMMGYQAEAEQPVIKLTGAGEYTPLVDTRLTPADGVMILAAHRSRHHLLTDFLDASILDESRPDERDPHLNLYAPENPNQPPYTEEFLEEYRVAQVARSRRITAHAQERLAALQAAGRHHEEHCFVVQGTMADPRWLDLDVDPNDRAPGSYLGDPRLVNDGPSALGRFTTTRSWLSQWSYDTAQVDAVEAASRVTVPVLLLENSRDDACPPAHPRAIYEAIAHENKQLSVIEGANHYYSGQKEHLQSAVDHIAGWLTQNGFDR</sequence>
<dbReference type="Gene3D" id="3.40.50.1820">
    <property type="entry name" value="alpha/beta hydrolase"/>
    <property type="match status" value="2"/>
</dbReference>
<name>A0A917L3V9_9ACTN</name>
<comment type="caution">
    <text evidence="2">The sequence shown here is derived from an EMBL/GenBank/DDBJ whole genome shotgun (WGS) entry which is preliminary data.</text>
</comment>
<dbReference type="RefSeq" id="WP_189314423.1">
    <property type="nucleotide sequence ID" value="NZ_BMQA01000025.1"/>
</dbReference>
<dbReference type="Proteomes" id="UP000657574">
    <property type="component" value="Unassembled WGS sequence"/>
</dbReference>
<protein>
    <submittedName>
        <fullName evidence="2">Alpha/beta hydrolase</fullName>
    </submittedName>
</protein>